<name>A0A9X0U6N6_9BACT</name>
<reference evidence="2 3" key="1">
    <citation type="submission" date="2020-08" db="EMBL/GenBank/DDBJ databases">
        <title>Genomic Encyclopedia of Type Strains, Phase IV (KMG-V): Genome sequencing to study the core and pangenomes of soil and plant-associated prokaryotes.</title>
        <authorList>
            <person name="Whitman W."/>
        </authorList>
    </citation>
    <scope>NUCLEOTIDE SEQUENCE [LARGE SCALE GENOMIC DNA]</scope>
    <source>
        <strain evidence="2 3">X5P2</strain>
    </source>
</reference>
<comment type="caution">
    <text evidence="2">The sequence shown here is derived from an EMBL/GenBank/DDBJ whole genome shotgun (WGS) entry which is preliminary data.</text>
</comment>
<dbReference type="Gene3D" id="3.40.50.2000">
    <property type="entry name" value="Glycogen Phosphorylase B"/>
    <property type="match status" value="1"/>
</dbReference>
<organism evidence="2 3">
    <name type="scientific">Tunturiibacter gelidiferens</name>
    <dbReference type="NCBI Taxonomy" id="3069689"/>
    <lineage>
        <taxon>Bacteria</taxon>
        <taxon>Pseudomonadati</taxon>
        <taxon>Acidobacteriota</taxon>
        <taxon>Terriglobia</taxon>
        <taxon>Terriglobales</taxon>
        <taxon>Acidobacteriaceae</taxon>
        <taxon>Tunturiibacter</taxon>
    </lineage>
</organism>
<feature type="transmembrane region" description="Helical" evidence="1">
    <location>
        <begin position="122"/>
        <end position="143"/>
    </location>
</feature>
<dbReference type="SUPFAM" id="SSF53756">
    <property type="entry name" value="UDP-Glycosyltransferase/glycogen phosphorylase"/>
    <property type="match status" value="1"/>
</dbReference>
<protein>
    <recommendedName>
        <fullName evidence="4">Glycosyltransferase family 4 protein</fullName>
    </recommendedName>
</protein>
<evidence type="ECO:0000256" key="1">
    <source>
        <dbReference type="SAM" id="Phobius"/>
    </source>
</evidence>
<keyword evidence="3" id="KW-1185">Reference proteome</keyword>
<gene>
    <name evidence="2" type="ORF">HDF14_005307</name>
</gene>
<dbReference type="RefSeq" id="WP_183981480.1">
    <property type="nucleotide sequence ID" value="NZ_JACHEB010000017.1"/>
</dbReference>
<keyword evidence="1" id="KW-1133">Transmembrane helix</keyword>
<sequence>MRLNYHPVLQIWFLPSAGEEVCSPYTMDRIDRQYKLLGCASEGTGGNDEVRLRTLLQAFATDFVPFDRRRKRASFQTCLGLLRKGGFDLLVLEGTGIAAGFAAILGRLLYGRRFVLSSGDAVATFLSASMPYAWPAFALYEWLLYRCCSGFIGWTPYLVGRALTMGASRGVTIPGWAPFPGTLEFLAEQRRGTRRALGIPESAVVFGIAGALVWSARYSYCYGAELVRAVLRTNSSAIVLIVGDGSGLEKLKQMAGSALGRTILLPGRVERSQVPGYLAAMDIGSLPQSVDGVGNFRYSTKISEYRQVGLPFVTNETPMAYDLDEGDLWRLPGESPWSEQFEAELSRLMSTMTHEQIRARRSASSASLSTFDCESQLQRCTAFLKDVLASI</sequence>
<dbReference type="AlphaFoldDB" id="A0A9X0U6N6"/>
<accession>A0A9X0U6N6</accession>
<proteinExistence type="predicted"/>
<evidence type="ECO:0000313" key="2">
    <source>
        <dbReference type="EMBL" id="MBB5331658.1"/>
    </source>
</evidence>
<keyword evidence="1" id="KW-0812">Transmembrane</keyword>
<evidence type="ECO:0000313" key="3">
    <source>
        <dbReference type="Proteomes" id="UP000535182"/>
    </source>
</evidence>
<dbReference type="Proteomes" id="UP000535182">
    <property type="component" value="Unassembled WGS sequence"/>
</dbReference>
<dbReference type="EMBL" id="JACHEB010000017">
    <property type="protein sequence ID" value="MBB5331658.1"/>
    <property type="molecule type" value="Genomic_DNA"/>
</dbReference>
<keyword evidence="1" id="KW-0472">Membrane</keyword>
<feature type="transmembrane region" description="Helical" evidence="1">
    <location>
        <begin position="89"/>
        <end position="110"/>
    </location>
</feature>
<dbReference type="Pfam" id="PF13692">
    <property type="entry name" value="Glyco_trans_1_4"/>
    <property type="match status" value="1"/>
</dbReference>
<evidence type="ECO:0008006" key="4">
    <source>
        <dbReference type="Google" id="ProtNLM"/>
    </source>
</evidence>